<gene>
    <name evidence="1" type="ORF">BOX15_Mlig019691g1</name>
</gene>
<dbReference type="AlphaFoldDB" id="A0A267EY73"/>
<keyword evidence="2" id="KW-1185">Reference proteome</keyword>
<dbReference type="PANTHER" id="PTHR14819">
    <property type="entry name" value="GTP-BINDING"/>
    <property type="match status" value="1"/>
</dbReference>
<comment type="caution">
    <text evidence="1">The sequence shown here is derived from an EMBL/GenBank/DDBJ whole genome shotgun (WGS) entry which is preliminary data.</text>
</comment>
<dbReference type="Proteomes" id="UP000215902">
    <property type="component" value="Unassembled WGS sequence"/>
</dbReference>
<dbReference type="PANTHER" id="PTHR14819:SF25">
    <property type="entry name" value="CHROMOSOME UNDETERMINED SCAFFOLD_52, WHOLE GENOME SHOTGUN SEQUENCE"/>
    <property type="match status" value="1"/>
</dbReference>
<name>A0A267EY73_9PLAT</name>
<sequence>ERLAEVKEERRVLLQSRGKADQLKQQLMDKARQVAERMVAEKRSQITDDELKKEFYTMWEKQMKEVHIAPMQTLDFFRQAEETLLSELESRRSKIHDEIKKSMAGKQTCVPLRVNLIRSDHYEKKWHMVGLLNKFWPSEEKCKTQVFNFSNSVLKKVEKEIIQLQRDNGIDIIDRGVFSSIIHFVDKEIDEFNSDQSKEHLVSTRGYRWVTLKPQFKDFFSVYACFYAAAEFKTEHEQFEQQFGVRAQLQAFKNTVFEEFRNCCKREGQDVRSASVIAGIIRNFVSETALRQAANFVSKDFLDKKNESNGDLVKQVTKSLIDTNEFDDWIEFIKDSKAFTRKWLVQTMEEQFFKPDPEGNSKYTKVLKERVHNLLEPIKKRASEMASQQMSGHDSCTNLLQFWIEKFCEQGDKIGLHVEDFKVASQCSISDLQNFNMRLLEYLEKVADFIHNPPTSPEQLRWDGKAPHVSLLDKDWNDLQDCPLCGEPTLTRQVWTSGYLLWFWYKYDKNARRCRSVRPAGVAGITDPKSGNLSVATCGELDTFTFRQESHKMEDLSECFPHWYPPCSPPGDESSLLWRWFVSNHKESLSKHYGKRVEVPESWEKIKKTEDGFKEESSGGCLIM</sequence>
<reference evidence="1 2" key="1">
    <citation type="submission" date="2017-06" db="EMBL/GenBank/DDBJ databases">
        <title>A platform for efficient transgenesis in Macrostomum lignano, a flatworm model organism for stem cell research.</title>
        <authorList>
            <person name="Berezikov E."/>
        </authorList>
    </citation>
    <scope>NUCLEOTIDE SEQUENCE [LARGE SCALE GENOMIC DNA]</scope>
    <source>
        <strain evidence="1">DV1</strain>
        <tissue evidence="1">Whole organism</tissue>
    </source>
</reference>
<protein>
    <submittedName>
        <fullName evidence="1">Uncharacterized protein</fullName>
    </submittedName>
</protein>
<evidence type="ECO:0000313" key="1">
    <source>
        <dbReference type="EMBL" id="PAA66470.1"/>
    </source>
</evidence>
<organism evidence="1 2">
    <name type="scientific">Macrostomum lignano</name>
    <dbReference type="NCBI Taxonomy" id="282301"/>
    <lineage>
        <taxon>Eukaryota</taxon>
        <taxon>Metazoa</taxon>
        <taxon>Spiralia</taxon>
        <taxon>Lophotrochozoa</taxon>
        <taxon>Platyhelminthes</taxon>
        <taxon>Rhabditophora</taxon>
        <taxon>Macrostomorpha</taxon>
        <taxon>Macrostomida</taxon>
        <taxon>Macrostomidae</taxon>
        <taxon>Macrostomum</taxon>
    </lineage>
</organism>
<dbReference type="InterPro" id="IPR052986">
    <property type="entry name" value="VLIG_GTPase"/>
</dbReference>
<accession>A0A267EY73</accession>
<proteinExistence type="predicted"/>
<evidence type="ECO:0000313" key="2">
    <source>
        <dbReference type="Proteomes" id="UP000215902"/>
    </source>
</evidence>
<feature type="non-terminal residue" evidence="1">
    <location>
        <position position="1"/>
    </location>
</feature>
<dbReference type="EMBL" id="NIVC01001556">
    <property type="protein sequence ID" value="PAA66470.1"/>
    <property type="molecule type" value="Genomic_DNA"/>
</dbReference>
<dbReference type="STRING" id="282301.A0A267EY73"/>